<dbReference type="SUPFAM" id="SSF49265">
    <property type="entry name" value="Fibronectin type III"/>
    <property type="match status" value="3"/>
</dbReference>
<dbReference type="OrthoDB" id="406368at2759"/>
<comment type="caution">
    <text evidence="4">The sequence shown here is derived from an EMBL/GenBank/DDBJ whole genome shotgun (WGS) entry which is preliminary data.</text>
</comment>
<sequence>MSESEKQAWLASLFGGHAPTLLASPSGARDGMPSLFRTASVDAIDLKGAAHGAHDAQHGAAESNGGGHMTRASSLGSISHAPAAGLKLPAPTLADGGAKATSLTLLWSWHPPAGHGLAVLDFSLEWRREGEVSRTMPLDAPPTKATLRALAPNTAYLVRAVAARRPSAVRNGGDDDDEGGESTPASPTLRDALPLPSTEARLLTVPDAPPIPELVSLTATSASLRWRAPAGGAARYSVYGSAALDFQKLFSGADVEASVHGLSAGTAYGFRVCALNALGGASDFSPELGVTTPAVGVRLELPLPTVTNVDASSVTLGWAKPAPAVIVGLAERAPDASLWIEARARAQPGVDIGASLGGAALQRAGPLGAGTVAVRGLAPNRAYALTLLALASSSDGDGNDDGARTGGARVAAAEAVLAWTSPSVPGLPTVLQHRVKPDNLAMRWAEPVGGCVSYLLEMREPDAVESEDREWALIYEGSTAGCEISFLTPLTTYHFRLCAVGPVEGGGAPRRAVLGDGRAEHDEDEGGLCGAFTDVVELTTPLREGEEAKVGGAALAAAGVGGAAGASAPPVLVGSSLDERAGPSAIASPTSAANSPHAHSPTTRRLRRSSAHELSVEDAAAGAAGAPRGAAPAPTPGGAADALPSERREVDAKSRMRDVPATPAIGEGRRSSADDGTTVPRRTQRPSREAGTGGRGDVGRTSAARLSAEGRGSVARASIGSEASAHGAARRAVHAPRTDGAVASVAGPRTPVASAPATSRSHTRVFPSFAGRGVGAVGAGGVVGAGAAVNAGGVGNLGASARGASARRGCGAAQRSSKEDSDANNATPRLVAQVQQRATPAERAPRVHGGLARSSSAGRIDGAAARASAPTCSSQLGRTSGALTDRPLALAATHAPPRTPPTALPAGGVTDRRRAAMPRSASAERVRPATARARSEADAAAGGRGPVGGKAKRPPVAPGAGSESGSSAAPAAAESGSSAAPAVTDGVGGGSVHAKLYELHALRMARIEALHAQREEAIRQLAASPRPGGARARLAAAASAGNISARERTERNRRTAVFASTTPRSPERARSPHVAERLRTPGPGTYELGSQFLSGVRVTKAIVGASSAFRSTSPRLHPPSPRGSGQSESPGPGAYEAAAVRSVAAEAAARKRAAGKHEPFTSNSPRIGSPLRRGAETPGPGAYDPLGAVGRQRHRKPSAPFGSGSPRFDAGARHDGPSPVYYSPRG</sequence>
<keyword evidence="1" id="KW-0677">Repeat</keyword>
<dbReference type="InterPro" id="IPR003961">
    <property type="entry name" value="FN3_dom"/>
</dbReference>
<feature type="compositionally biased region" description="Basic and acidic residues" evidence="2">
    <location>
        <begin position="922"/>
        <end position="937"/>
    </location>
</feature>
<feature type="region of interest" description="Disordered" evidence="2">
    <location>
        <begin position="574"/>
        <end position="762"/>
    </location>
</feature>
<feature type="compositionally biased region" description="Basic and acidic residues" evidence="2">
    <location>
        <begin position="644"/>
        <end position="658"/>
    </location>
</feature>
<reference evidence="4" key="1">
    <citation type="submission" date="2021-05" db="EMBL/GenBank/DDBJ databases">
        <title>The genome of the haptophyte Pavlova lutheri (Diacronema luteri, Pavlovales) - a model for lipid biosynthesis in eukaryotic algae.</title>
        <authorList>
            <person name="Hulatt C.J."/>
            <person name="Posewitz M.C."/>
        </authorList>
    </citation>
    <scope>NUCLEOTIDE SEQUENCE</scope>
    <source>
        <strain evidence="4">NIVA-4/92</strain>
    </source>
</reference>
<dbReference type="CDD" id="cd00063">
    <property type="entry name" value="FN3"/>
    <property type="match status" value="3"/>
</dbReference>
<dbReference type="EMBL" id="JAGTXO010000014">
    <property type="protein sequence ID" value="KAG8463900.1"/>
    <property type="molecule type" value="Genomic_DNA"/>
</dbReference>
<evidence type="ECO:0000256" key="1">
    <source>
        <dbReference type="ARBA" id="ARBA00022737"/>
    </source>
</evidence>
<feature type="region of interest" description="Disordered" evidence="2">
    <location>
        <begin position="1058"/>
        <end position="1083"/>
    </location>
</feature>
<feature type="compositionally biased region" description="Low complexity" evidence="2">
    <location>
        <begin position="801"/>
        <end position="815"/>
    </location>
</feature>
<dbReference type="PROSITE" id="PS50853">
    <property type="entry name" value="FN3"/>
    <property type="match status" value="3"/>
</dbReference>
<dbReference type="SMART" id="SM00060">
    <property type="entry name" value="FN3"/>
    <property type="match status" value="4"/>
</dbReference>
<dbReference type="Pfam" id="PF07004">
    <property type="entry name" value="SHIPPO-rpt"/>
    <property type="match status" value="1"/>
</dbReference>
<evidence type="ECO:0000313" key="4">
    <source>
        <dbReference type="EMBL" id="KAG8463900.1"/>
    </source>
</evidence>
<organism evidence="4 5">
    <name type="scientific">Diacronema lutheri</name>
    <name type="common">Unicellular marine alga</name>
    <name type="synonym">Monochrysis lutheri</name>
    <dbReference type="NCBI Taxonomy" id="2081491"/>
    <lineage>
        <taxon>Eukaryota</taxon>
        <taxon>Haptista</taxon>
        <taxon>Haptophyta</taxon>
        <taxon>Pavlovophyceae</taxon>
        <taxon>Pavlovales</taxon>
        <taxon>Pavlovaceae</taxon>
        <taxon>Diacronema</taxon>
    </lineage>
</organism>
<feature type="compositionally biased region" description="Low complexity" evidence="2">
    <location>
        <begin position="958"/>
        <end position="983"/>
    </location>
</feature>
<evidence type="ECO:0000259" key="3">
    <source>
        <dbReference type="PROSITE" id="PS50853"/>
    </source>
</evidence>
<proteinExistence type="predicted"/>
<dbReference type="InterPro" id="IPR050991">
    <property type="entry name" value="ECM_Regulatory_Proteins"/>
</dbReference>
<dbReference type="InterPro" id="IPR013783">
    <property type="entry name" value="Ig-like_fold"/>
</dbReference>
<feature type="region of interest" description="Disordered" evidence="2">
    <location>
        <begin position="50"/>
        <end position="74"/>
    </location>
</feature>
<gene>
    <name evidence="4" type="ORF">KFE25_000068</name>
</gene>
<name>A0A8J5XR35_DIALT</name>
<feature type="compositionally biased region" description="Polar residues" evidence="2">
    <location>
        <begin position="823"/>
        <end position="838"/>
    </location>
</feature>
<feature type="domain" description="Fibronectin type-III" evidence="3">
    <location>
        <begin position="208"/>
        <end position="295"/>
    </location>
</feature>
<dbReference type="InterPro" id="IPR010736">
    <property type="entry name" value="SHIPPO-rpt"/>
</dbReference>
<feature type="region of interest" description="Disordered" evidence="2">
    <location>
        <begin position="167"/>
        <end position="193"/>
    </location>
</feature>
<feature type="compositionally biased region" description="Low complexity" evidence="2">
    <location>
        <begin position="1134"/>
        <end position="1147"/>
    </location>
</feature>
<feature type="compositionally biased region" description="Low complexity" evidence="2">
    <location>
        <begin position="619"/>
        <end position="643"/>
    </location>
</feature>
<feature type="compositionally biased region" description="Basic and acidic residues" evidence="2">
    <location>
        <begin position="1065"/>
        <end position="1079"/>
    </location>
</feature>
<dbReference type="InterPro" id="IPR036116">
    <property type="entry name" value="FN3_sf"/>
</dbReference>
<accession>A0A8J5XR35</accession>
<dbReference type="PANTHER" id="PTHR46708">
    <property type="entry name" value="TENASCIN"/>
    <property type="match status" value="1"/>
</dbReference>
<protein>
    <recommendedName>
        <fullName evidence="3">Fibronectin type-III domain-containing protein</fullName>
    </recommendedName>
</protein>
<dbReference type="AlphaFoldDB" id="A0A8J5XR35"/>
<feature type="region of interest" description="Disordered" evidence="2">
    <location>
        <begin position="801"/>
        <end position="985"/>
    </location>
</feature>
<feature type="compositionally biased region" description="Low complexity" evidence="2">
    <location>
        <begin position="887"/>
        <end position="896"/>
    </location>
</feature>
<dbReference type="Proteomes" id="UP000751190">
    <property type="component" value="Unassembled WGS sequence"/>
</dbReference>
<feature type="domain" description="Fibronectin type-III" evidence="3">
    <location>
        <begin position="424"/>
        <end position="522"/>
    </location>
</feature>
<feature type="compositionally biased region" description="Polar residues" evidence="2">
    <location>
        <begin position="870"/>
        <end position="882"/>
    </location>
</feature>
<dbReference type="PANTHER" id="PTHR46708:SF2">
    <property type="entry name" value="FIBRONECTIN TYPE-III DOMAIN-CONTAINING PROTEIN"/>
    <property type="match status" value="1"/>
</dbReference>
<evidence type="ECO:0000313" key="5">
    <source>
        <dbReference type="Proteomes" id="UP000751190"/>
    </source>
</evidence>
<dbReference type="Gene3D" id="2.60.40.10">
    <property type="entry name" value="Immunoglobulins"/>
    <property type="match status" value="3"/>
</dbReference>
<feature type="domain" description="Fibronectin type-III" evidence="3">
    <location>
        <begin position="90"/>
        <end position="192"/>
    </location>
</feature>
<keyword evidence="5" id="KW-1185">Reference proteome</keyword>
<feature type="region of interest" description="Disordered" evidence="2">
    <location>
        <begin position="1109"/>
        <end position="1226"/>
    </location>
</feature>
<evidence type="ECO:0000256" key="2">
    <source>
        <dbReference type="SAM" id="MobiDB-lite"/>
    </source>
</evidence>